<organism evidence="1 2">
    <name type="scientific">Escherichia coli</name>
    <dbReference type="NCBI Taxonomy" id="562"/>
    <lineage>
        <taxon>Bacteria</taxon>
        <taxon>Pseudomonadati</taxon>
        <taxon>Pseudomonadota</taxon>
        <taxon>Gammaproteobacteria</taxon>
        <taxon>Enterobacterales</taxon>
        <taxon>Enterobacteriaceae</taxon>
        <taxon>Escherichia</taxon>
    </lineage>
</organism>
<dbReference type="EMBL" id="UGEE01000003">
    <property type="protein sequence ID" value="STK61905.1"/>
    <property type="molecule type" value="Genomic_DNA"/>
</dbReference>
<name>A0AB38GU22_ECOLX</name>
<proteinExistence type="predicted"/>
<accession>A0AB38GU22</accession>
<dbReference type="AlphaFoldDB" id="A0AB38GU22"/>
<protein>
    <submittedName>
        <fullName evidence="1">T3SS effector NleB</fullName>
    </submittedName>
</protein>
<reference evidence="1 2" key="1">
    <citation type="submission" date="2018-06" db="EMBL/GenBank/DDBJ databases">
        <authorList>
            <consortium name="Pathogen Informatics"/>
            <person name="Doyle S."/>
        </authorList>
    </citation>
    <scope>NUCLEOTIDE SEQUENCE [LARGE SCALE GENOMIC DNA]</scope>
    <source>
        <strain evidence="1 2">NCTC8603</strain>
    </source>
</reference>
<comment type="caution">
    <text evidence="1">The sequence shown here is derived from an EMBL/GenBank/DDBJ whole genome shotgun (WGS) entry which is preliminary data.</text>
</comment>
<evidence type="ECO:0000313" key="2">
    <source>
        <dbReference type="Proteomes" id="UP000255153"/>
    </source>
</evidence>
<evidence type="ECO:0000313" key="1">
    <source>
        <dbReference type="EMBL" id="STK61905.1"/>
    </source>
</evidence>
<dbReference type="Proteomes" id="UP000255153">
    <property type="component" value="Unassembled WGS sequence"/>
</dbReference>
<sequence>MLSSLNVLQSSFRGKTALSNSTLLQKVSFAGKEYSLEPIDDPPLFFFSGLKQGQSDTKKEKHQY</sequence>
<gene>
    <name evidence="1" type="primary">nleB1_2</name>
    <name evidence="1" type="ORF">NCTC8603_00742</name>
</gene>